<keyword evidence="2" id="KW-0677">Repeat</keyword>
<keyword evidence="4 5" id="KW-0862">Zinc</keyword>
<feature type="zinc finger region" description="C3H1-type" evidence="5">
    <location>
        <begin position="254"/>
        <end position="282"/>
    </location>
</feature>
<dbReference type="InterPro" id="IPR000571">
    <property type="entry name" value="Znf_CCCH"/>
</dbReference>
<evidence type="ECO:0000256" key="5">
    <source>
        <dbReference type="PROSITE-ProRule" id="PRU00723"/>
    </source>
</evidence>
<evidence type="ECO:0000256" key="2">
    <source>
        <dbReference type="ARBA" id="ARBA00022737"/>
    </source>
</evidence>
<dbReference type="FunFam" id="4.10.1000.10:FF:000001">
    <property type="entry name" value="zinc finger CCCH domain-containing protein 15-like"/>
    <property type="match status" value="1"/>
</dbReference>
<dbReference type="GO" id="GO:0003729">
    <property type="term" value="F:mRNA binding"/>
    <property type="evidence" value="ECO:0007669"/>
    <property type="project" value="InterPro"/>
</dbReference>
<dbReference type="PANTHER" id="PTHR12547">
    <property type="entry name" value="CCCH ZINC FINGER/TIS11-RELATED"/>
    <property type="match status" value="1"/>
</dbReference>
<feature type="region of interest" description="Disordered" evidence="6">
    <location>
        <begin position="586"/>
        <end position="661"/>
    </location>
</feature>
<protein>
    <recommendedName>
        <fullName evidence="7">C3H1-type domain-containing protein</fullName>
    </recommendedName>
</protein>
<dbReference type="AlphaFoldDB" id="A0A7S0WVF6"/>
<keyword evidence="3 5" id="KW-0863">Zinc-finger</keyword>
<dbReference type="InterPro" id="IPR036855">
    <property type="entry name" value="Znf_CCCH_sf"/>
</dbReference>
<keyword evidence="1 5" id="KW-0479">Metal-binding</keyword>
<evidence type="ECO:0000256" key="4">
    <source>
        <dbReference type="ARBA" id="ARBA00022833"/>
    </source>
</evidence>
<evidence type="ECO:0000256" key="6">
    <source>
        <dbReference type="SAM" id="MobiDB-lite"/>
    </source>
</evidence>
<evidence type="ECO:0000256" key="3">
    <source>
        <dbReference type="ARBA" id="ARBA00022771"/>
    </source>
</evidence>
<dbReference type="InterPro" id="IPR045877">
    <property type="entry name" value="ZFP36-like"/>
</dbReference>
<feature type="compositionally biased region" description="Low complexity" evidence="6">
    <location>
        <begin position="647"/>
        <end position="661"/>
    </location>
</feature>
<dbReference type="EMBL" id="HBFB01022943">
    <property type="protein sequence ID" value="CAD8686539.1"/>
    <property type="molecule type" value="Transcribed_RNA"/>
</dbReference>
<accession>A0A7S0WVF6</accession>
<sequence length="703" mass="72038">MHVAPSSQRRSRKSLDSETGAGVAQGVAMGAMRQNSGAPENSSANLAPAASFHSSRSMPAQVGNNMLGLGGDAGHVGGPFDALGAHASCSQQTSLLPSFSVPATTFSSSAADDAWALWAQLQANGADDATLLRFAEATGLLTSDTRGDPVVASSMLPTNGAAPGMWAGRMGMALAPNSAIDPTASVPDLAAAYLHAVQGMPGAEPALGVAGGLPGAMGQTNQFNLMGGMASSPPASPGAGAGAMPGGPSKQHALYKTEMCRGWLATNTCRYGSKCQFAHGREELRPVPRHPRWRTEPCRAFALTGSCSYGARCRFIHAHASAPNSMFAGPGSNMQTSTASSLFSEATVAGMEGVGGWDEPASTFRRSAAASGGSGPLCMFQGMQAPVGGSPFGIASRPAIAPGQQHMDRLRQMFQVQDQQVSGFGTGLSTVAEGMPSVMTAQDGPWARQQAAAAAHRMSRDARHSYDAATFRSSLESYRNSIDSSATQYVPDVIELMSNRGSMESARATSNNHSFLLSNGGAAFDPGSYTQAFAAATARASMDGPFSQPLGHRASMDSSSGVTLPISADIWSQNWEAAGLGLLQVGPQSDNGLPPGSAASGNNNNKEQGVYARGDAEVKGPASPPGAQVSTKAPGGDHGSAGSKHFSAASQQMPAASQAQYAAAPLPMQQLGMSMGKDERGGSTWNRLMHALGGMHRSSSRQG</sequence>
<dbReference type="SMART" id="SM00356">
    <property type="entry name" value="ZnF_C3H1"/>
    <property type="match status" value="2"/>
</dbReference>
<dbReference type="Pfam" id="PF00642">
    <property type="entry name" value="zf-CCCH"/>
    <property type="match status" value="2"/>
</dbReference>
<dbReference type="Gene3D" id="4.10.1000.10">
    <property type="entry name" value="Zinc finger, CCCH-type"/>
    <property type="match status" value="2"/>
</dbReference>
<feature type="domain" description="C3H1-type" evidence="7">
    <location>
        <begin position="254"/>
        <end position="282"/>
    </location>
</feature>
<evidence type="ECO:0000313" key="8">
    <source>
        <dbReference type="EMBL" id="CAD8686539.1"/>
    </source>
</evidence>
<feature type="region of interest" description="Disordered" evidence="6">
    <location>
        <begin position="1"/>
        <end position="57"/>
    </location>
</feature>
<name>A0A7S0WVF6_9CHLO</name>
<organism evidence="8">
    <name type="scientific">Chlamydomonas leiostraca</name>
    <dbReference type="NCBI Taxonomy" id="1034604"/>
    <lineage>
        <taxon>Eukaryota</taxon>
        <taxon>Viridiplantae</taxon>
        <taxon>Chlorophyta</taxon>
        <taxon>core chlorophytes</taxon>
        <taxon>Chlorophyceae</taxon>
        <taxon>CS clade</taxon>
        <taxon>Chlamydomonadales</taxon>
        <taxon>Chlamydomonadaceae</taxon>
        <taxon>Chlamydomonas</taxon>
    </lineage>
</organism>
<gene>
    <name evidence="8" type="ORF">CLEI1391_LOCUS12959</name>
</gene>
<dbReference type="PANTHER" id="PTHR12547:SF18">
    <property type="entry name" value="PROTEIN TIS11"/>
    <property type="match status" value="1"/>
</dbReference>
<feature type="compositionally biased region" description="Low complexity" evidence="6">
    <location>
        <begin position="20"/>
        <end position="32"/>
    </location>
</feature>
<feature type="domain" description="C3H1-type" evidence="7">
    <location>
        <begin position="292"/>
        <end position="320"/>
    </location>
</feature>
<dbReference type="SUPFAM" id="SSF90229">
    <property type="entry name" value="CCCH zinc finger"/>
    <property type="match status" value="2"/>
</dbReference>
<reference evidence="8" key="1">
    <citation type="submission" date="2021-01" db="EMBL/GenBank/DDBJ databases">
        <authorList>
            <person name="Corre E."/>
            <person name="Pelletier E."/>
            <person name="Niang G."/>
            <person name="Scheremetjew M."/>
            <person name="Finn R."/>
            <person name="Kale V."/>
            <person name="Holt S."/>
            <person name="Cochrane G."/>
            <person name="Meng A."/>
            <person name="Brown T."/>
            <person name="Cohen L."/>
        </authorList>
    </citation>
    <scope>NUCLEOTIDE SEQUENCE</scope>
    <source>
        <strain evidence="8">SAG 11-49</strain>
    </source>
</reference>
<dbReference type="GO" id="GO:0008270">
    <property type="term" value="F:zinc ion binding"/>
    <property type="evidence" value="ECO:0007669"/>
    <property type="project" value="UniProtKB-KW"/>
</dbReference>
<evidence type="ECO:0000256" key="1">
    <source>
        <dbReference type="ARBA" id="ARBA00022723"/>
    </source>
</evidence>
<evidence type="ECO:0000259" key="7">
    <source>
        <dbReference type="PROSITE" id="PS50103"/>
    </source>
</evidence>
<feature type="compositionally biased region" description="Polar residues" evidence="6">
    <location>
        <begin position="33"/>
        <end position="45"/>
    </location>
</feature>
<feature type="zinc finger region" description="C3H1-type" evidence="5">
    <location>
        <begin position="292"/>
        <end position="320"/>
    </location>
</feature>
<dbReference type="PROSITE" id="PS50103">
    <property type="entry name" value="ZF_C3H1"/>
    <property type="match status" value="2"/>
</dbReference>
<proteinExistence type="predicted"/>